<dbReference type="EMBL" id="JAKUCV010002009">
    <property type="protein sequence ID" value="KAJ4844242.1"/>
    <property type="molecule type" value="Genomic_DNA"/>
</dbReference>
<evidence type="ECO:0000313" key="3">
    <source>
        <dbReference type="EMBL" id="KAJ4844242.1"/>
    </source>
</evidence>
<dbReference type="Proteomes" id="UP001141552">
    <property type="component" value="Unassembled WGS sequence"/>
</dbReference>
<accession>A0A9Q0G6S0</accession>
<proteinExistence type="predicted"/>
<gene>
    <name evidence="3" type="ORF">Tsubulata_021420</name>
</gene>
<feature type="compositionally biased region" description="Basic and acidic residues" evidence="1">
    <location>
        <begin position="1"/>
        <end position="12"/>
    </location>
</feature>
<name>A0A9Q0G6S0_9ROSI</name>
<evidence type="ECO:0000256" key="1">
    <source>
        <dbReference type="SAM" id="MobiDB-lite"/>
    </source>
</evidence>
<comment type="caution">
    <text evidence="3">The sequence shown here is derived from an EMBL/GenBank/DDBJ whole genome shotgun (WGS) entry which is preliminary data.</text>
</comment>
<feature type="region of interest" description="Disordered" evidence="1">
    <location>
        <begin position="1"/>
        <end position="21"/>
    </location>
</feature>
<dbReference type="OrthoDB" id="599103at2759"/>
<dbReference type="AlphaFoldDB" id="A0A9Q0G6S0"/>
<evidence type="ECO:0000313" key="4">
    <source>
        <dbReference type="Proteomes" id="UP001141552"/>
    </source>
</evidence>
<dbReference type="PANTHER" id="PTHR47123">
    <property type="entry name" value="F-BOX PROTEIN SKIP23"/>
    <property type="match status" value="1"/>
</dbReference>
<reference evidence="3" key="1">
    <citation type="submission" date="2022-02" db="EMBL/GenBank/DDBJ databases">
        <authorList>
            <person name="Henning P.M."/>
            <person name="McCubbin A.G."/>
            <person name="Shore J.S."/>
        </authorList>
    </citation>
    <scope>NUCLEOTIDE SEQUENCE</scope>
    <source>
        <strain evidence="3">F60SS</strain>
        <tissue evidence="3">Leaves</tissue>
    </source>
</reference>
<feature type="domain" description="KIB1-4 beta-propeller" evidence="2">
    <location>
        <begin position="103"/>
        <end position="360"/>
    </location>
</feature>
<dbReference type="InterPro" id="IPR051304">
    <property type="entry name" value="SCF_F-box_domain"/>
</dbReference>
<dbReference type="Pfam" id="PF03478">
    <property type="entry name" value="Beta-prop_KIB1-4"/>
    <property type="match status" value="1"/>
</dbReference>
<dbReference type="PANTHER" id="PTHR47123:SF15">
    <property type="entry name" value="F-BOX PROTEIN SKIP23"/>
    <property type="match status" value="1"/>
</dbReference>
<organism evidence="3 4">
    <name type="scientific">Turnera subulata</name>
    <dbReference type="NCBI Taxonomy" id="218843"/>
    <lineage>
        <taxon>Eukaryota</taxon>
        <taxon>Viridiplantae</taxon>
        <taxon>Streptophyta</taxon>
        <taxon>Embryophyta</taxon>
        <taxon>Tracheophyta</taxon>
        <taxon>Spermatophyta</taxon>
        <taxon>Magnoliopsida</taxon>
        <taxon>eudicotyledons</taxon>
        <taxon>Gunneridae</taxon>
        <taxon>Pentapetalae</taxon>
        <taxon>rosids</taxon>
        <taxon>fabids</taxon>
        <taxon>Malpighiales</taxon>
        <taxon>Passifloraceae</taxon>
        <taxon>Turnera</taxon>
    </lineage>
</organism>
<protein>
    <recommendedName>
        <fullName evidence="2">KIB1-4 beta-propeller domain-containing protein</fullName>
    </recommendedName>
</protein>
<reference evidence="3" key="2">
    <citation type="journal article" date="2023" name="Plants (Basel)">
        <title>Annotation of the Turnera subulata (Passifloraceae) Draft Genome Reveals the S-Locus Evolved after the Divergence of Turneroideae from Passifloroideae in a Stepwise Manner.</title>
        <authorList>
            <person name="Henning P.M."/>
            <person name="Roalson E.H."/>
            <person name="Mir W."/>
            <person name="McCubbin A.G."/>
            <person name="Shore J.S."/>
        </authorList>
    </citation>
    <scope>NUCLEOTIDE SEQUENCE</scope>
    <source>
        <strain evidence="3">F60SS</strain>
    </source>
</reference>
<keyword evidence="4" id="KW-1185">Reference proteome</keyword>
<dbReference type="InterPro" id="IPR005174">
    <property type="entry name" value="KIB1-4_b-propeller"/>
</dbReference>
<evidence type="ECO:0000259" key="2">
    <source>
        <dbReference type="Pfam" id="PF03478"/>
    </source>
</evidence>
<sequence>MAKEEGEEKDTGKPVLRGGAGQADLPAEQMVMLLSKYADTYIDGLRFRSVCSSWRGEAEIPRESLSFPLLGLYDHTKTYYNDIIPDMCAYNRRVFFVHDSSHKETTCWPCKPRGWFVEIDGSSPRKIRWVLPKPGPREFNILEHRVSLLHEHYYDGRELTLREKTEKGYSLHLISTEKVAVIPTSKGLVALLIHDHRKNLALFKHGEAKWSPLDVVGDSGGDYTDIVTYKGHFYALQIRQNRNRVVEIDSMGNVTAFENPPVTNINNQKPSMEDRMLVASGVGLLLLRKYYLNRYNTNHEAVDQRTKILFKVYKLDAVLHEWVELNSLGDLTVLQFQTLAFAAPAKDLPGFDGNCIYFLKHEIFHKSSTIPVHPAPYKLKDGGWLEIESKFRV</sequence>